<sequence>MAGMAHVKLFVLCLVIIAQLRETGAAVSDGDLLREVDDATIMKVTQEANAQVDQDFDNKIKFKLSRSSFAGPTLSFGGAGAEADAFSPITVPAVSPPVAITAGHVMGFFREAAGDTSEALRSGEKWHLISKKLTIQGKQDKEGDFNLTVYLSQEKLRRISQEIHCVPKSSVASCPKRDFYRSITGVCNHRENPDVGAANRAFTRWLPAHYEDGIGIPIGWTKEKPSNGFILPEVRDVSNNVAKYLEKDVTLDNERSQIFMIWGQWVTHDIEFSPQGLADCQTNCVNDGNNFPVQIPPNDPSNNTQRKCMRFIRTGPACPTNSVVREQINGVTTFLDASTVYGSEECQVRTLRDTTSQRGLLLVNKWVSDKGRAFLPYVNDTKDFCPVGISCLPVNPCPALNLEHNVSCFIAGDRRANQNLGLLSIHTIFVREHNRLARELNKLNPHWEDEKLFQEARKIIGAHIQQITYRDYLPIILGESYAKHLPLYHTFNEMEDPRIANVFSIAFRAPHTTIPPLVYQLDRHYQPAGVDSVTRFHKTLFAPWMAVKKGGFDPILRGLLVNEAKLMKQDSMVSDEVRERLFAPNDSAPGLDLAAFDLQRSRDHGHPSYVKWRKFCGLSQPRNQDELAKVLHSKDFAKKLMDLYKTTANIELWIAATAEPFVKNGRVGETLACLLGRQFQKLRDGDQFWWQNAGVFSKQQRLALSTTSLSRIICDNSGLTEVPIDIFKGSEYPQDFVSCKSLNKLDLSAWTETTPPPKVMEEQQRTEL</sequence>
<evidence type="ECO:0000256" key="16">
    <source>
        <dbReference type="ARBA" id="ARBA00023074"/>
    </source>
</evidence>
<evidence type="ECO:0000256" key="18">
    <source>
        <dbReference type="ARBA" id="ARBA00034001"/>
    </source>
</evidence>
<evidence type="ECO:0000256" key="8">
    <source>
        <dbReference type="ARBA" id="ARBA00022553"/>
    </source>
</evidence>
<dbReference type="Proteomes" id="UP001066276">
    <property type="component" value="Chromosome 4_1"/>
</dbReference>
<keyword evidence="11 21" id="KW-0479">Metal-binding</keyword>
<dbReference type="InterPro" id="IPR019791">
    <property type="entry name" value="Haem_peroxidase_animal"/>
</dbReference>
<evidence type="ECO:0000256" key="5">
    <source>
        <dbReference type="ARBA" id="ARBA00022490"/>
    </source>
</evidence>
<evidence type="ECO:0000256" key="13">
    <source>
        <dbReference type="ARBA" id="ARBA00022837"/>
    </source>
</evidence>
<evidence type="ECO:0000313" key="23">
    <source>
        <dbReference type="EMBL" id="KAJ1174697.1"/>
    </source>
</evidence>
<keyword evidence="5" id="KW-0963">Cytoplasm</keyword>
<keyword evidence="7" id="KW-0929">Antimicrobial</keyword>
<keyword evidence="16" id="KW-0944">Nitration</keyword>
<feature type="chain" id="PRO_5043720293" description="Lactoperoxidase" evidence="22">
    <location>
        <begin position="26"/>
        <end position="768"/>
    </location>
</feature>
<dbReference type="EMBL" id="JANPWB010000007">
    <property type="protein sequence ID" value="KAJ1174697.1"/>
    <property type="molecule type" value="Genomic_DNA"/>
</dbReference>
<keyword evidence="17" id="KW-1015">Disulfide bond</keyword>
<evidence type="ECO:0000256" key="14">
    <source>
        <dbReference type="ARBA" id="ARBA00023002"/>
    </source>
</evidence>
<keyword evidence="12 22" id="KW-0732">Signal</keyword>
<protein>
    <recommendedName>
        <fullName evidence="4">Lactoperoxidase</fullName>
        <ecNumber evidence="3">1.11.1.7</ecNumber>
    </recommendedName>
</protein>
<feature type="binding site" description="axial binding residue" evidence="21">
    <location>
        <position position="511"/>
    </location>
    <ligand>
        <name>heme b</name>
        <dbReference type="ChEBI" id="CHEBI:60344"/>
    </ligand>
    <ligandPart>
        <name>Fe</name>
        <dbReference type="ChEBI" id="CHEBI:18248"/>
    </ligandPart>
</feature>
<evidence type="ECO:0000256" key="21">
    <source>
        <dbReference type="PIRSR" id="PIRSR619791-2"/>
    </source>
</evidence>
<evidence type="ECO:0000256" key="15">
    <source>
        <dbReference type="ARBA" id="ARBA00023004"/>
    </source>
</evidence>
<evidence type="ECO:0000256" key="6">
    <source>
        <dbReference type="ARBA" id="ARBA00022525"/>
    </source>
</evidence>
<dbReference type="PANTHER" id="PTHR11475">
    <property type="entry name" value="OXIDASE/PEROXIDASE"/>
    <property type="match status" value="1"/>
</dbReference>
<keyword evidence="24" id="KW-1185">Reference proteome</keyword>
<dbReference type="InterPro" id="IPR037120">
    <property type="entry name" value="Haem_peroxidase_sf_animal"/>
</dbReference>
<evidence type="ECO:0000256" key="11">
    <source>
        <dbReference type="ARBA" id="ARBA00022723"/>
    </source>
</evidence>
<dbReference type="PROSITE" id="PS50292">
    <property type="entry name" value="PEROXIDASE_3"/>
    <property type="match status" value="1"/>
</dbReference>
<gene>
    <name evidence="23" type="ORF">NDU88_006517</name>
</gene>
<keyword evidence="8" id="KW-0597">Phosphoprotein</keyword>
<comment type="catalytic activity">
    <reaction evidence="20">
        <text>iodide + H2O2 = hypoiodite + H2O</text>
        <dbReference type="Rhea" id="RHEA:69420"/>
        <dbReference type="ChEBI" id="CHEBI:15377"/>
        <dbReference type="ChEBI" id="CHEBI:16240"/>
        <dbReference type="ChEBI" id="CHEBI:16382"/>
        <dbReference type="ChEBI" id="CHEBI:29232"/>
    </reaction>
    <physiologicalReaction direction="left-to-right" evidence="20">
        <dbReference type="Rhea" id="RHEA:69421"/>
    </physiologicalReaction>
</comment>
<dbReference type="GO" id="GO:0046872">
    <property type="term" value="F:metal ion binding"/>
    <property type="evidence" value="ECO:0007669"/>
    <property type="project" value="UniProtKB-KW"/>
</dbReference>
<evidence type="ECO:0000256" key="12">
    <source>
        <dbReference type="ARBA" id="ARBA00022729"/>
    </source>
</evidence>
<dbReference type="SUPFAM" id="SSF48113">
    <property type="entry name" value="Heme-dependent peroxidases"/>
    <property type="match status" value="1"/>
</dbReference>
<dbReference type="AlphaFoldDB" id="A0AAV7TDN8"/>
<dbReference type="GO" id="GO:0042742">
    <property type="term" value="P:defense response to bacterium"/>
    <property type="evidence" value="ECO:0007669"/>
    <property type="project" value="TreeGrafter"/>
</dbReference>
<comment type="catalytic activity">
    <reaction evidence="19">
        <text>thiocyanate + H2O2 + H(+) = hypothiocyanous acid + H2O</text>
        <dbReference type="Rhea" id="RHEA:69416"/>
        <dbReference type="ChEBI" id="CHEBI:15377"/>
        <dbReference type="ChEBI" id="CHEBI:15378"/>
        <dbReference type="ChEBI" id="CHEBI:16240"/>
        <dbReference type="ChEBI" id="CHEBI:18022"/>
        <dbReference type="ChEBI" id="CHEBI:133907"/>
    </reaction>
    <physiologicalReaction direction="left-to-right" evidence="19">
        <dbReference type="Rhea" id="RHEA:69417"/>
    </physiologicalReaction>
</comment>
<dbReference type="EC" id="1.11.1.7" evidence="3"/>
<feature type="signal peptide" evidence="22">
    <location>
        <begin position="1"/>
        <end position="25"/>
    </location>
</feature>
<evidence type="ECO:0000256" key="9">
    <source>
        <dbReference type="ARBA" id="ARBA00022559"/>
    </source>
</evidence>
<accession>A0AAV7TDN8</accession>
<name>A0AAV7TDN8_PLEWA</name>
<keyword evidence="15 21" id="KW-0408">Iron</keyword>
<evidence type="ECO:0000256" key="1">
    <source>
        <dbReference type="ARBA" id="ARBA00004496"/>
    </source>
</evidence>
<comment type="subcellular location">
    <subcellularLocation>
        <location evidence="1">Cytoplasm</location>
    </subcellularLocation>
    <subcellularLocation>
        <location evidence="2">Secreted</location>
    </subcellularLocation>
</comment>
<dbReference type="InterPro" id="IPR010255">
    <property type="entry name" value="Haem_peroxidase_sf"/>
</dbReference>
<evidence type="ECO:0000256" key="4">
    <source>
        <dbReference type="ARBA" id="ARBA00017050"/>
    </source>
</evidence>
<dbReference type="GO" id="GO:0006979">
    <property type="term" value="P:response to oxidative stress"/>
    <property type="evidence" value="ECO:0007669"/>
    <property type="project" value="InterPro"/>
</dbReference>
<comment type="caution">
    <text evidence="23">The sequence shown here is derived from an EMBL/GenBank/DDBJ whole genome shotgun (WGS) entry which is preliminary data.</text>
</comment>
<dbReference type="PANTHER" id="PTHR11475:SF67">
    <property type="entry name" value="LACTOPEROXIDASE"/>
    <property type="match status" value="1"/>
</dbReference>
<dbReference type="PRINTS" id="PR00457">
    <property type="entry name" value="ANPEROXIDASE"/>
</dbReference>
<evidence type="ECO:0000256" key="19">
    <source>
        <dbReference type="ARBA" id="ARBA00047735"/>
    </source>
</evidence>
<dbReference type="Pfam" id="PF03098">
    <property type="entry name" value="An_peroxidase"/>
    <property type="match status" value="1"/>
</dbReference>
<keyword evidence="10 21" id="KW-0349">Heme</keyword>
<evidence type="ECO:0000256" key="3">
    <source>
        <dbReference type="ARBA" id="ARBA00012313"/>
    </source>
</evidence>
<dbReference type="Gene3D" id="1.10.640.10">
    <property type="entry name" value="Haem peroxidase domain superfamily, animal type"/>
    <property type="match status" value="1"/>
</dbReference>
<evidence type="ECO:0000256" key="10">
    <source>
        <dbReference type="ARBA" id="ARBA00022617"/>
    </source>
</evidence>
<organism evidence="23 24">
    <name type="scientific">Pleurodeles waltl</name>
    <name type="common">Iberian ribbed newt</name>
    <dbReference type="NCBI Taxonomy" id="8319"/>
    <lineage>
        <taxon>Eukaryota</taxon>
        <taxon>Metazoa</taxon>
        <taxon>Chordata</taxon>
        <taxon>Craniata</taxon>
        <taxon>Vertebrata</taxon>
        <taxon>Euteleostomi</taxon>
        <taxon>Amphibia</taxon>
        <taxon>Batrachia</taxon>
        <taxon>Caudata</taxon>
        <taxon>Salamandroidea</taxon>
        <taxon>Salamandridae</taxon>
        <taxon>Pleurodelinae</taxon>
        <taxon>Pleurodeles</taxon>
    </lineage>
</organism>
<keyword evidence="6" id="KW-0964">Secreted</keyword>
<evidence type="ECO:0000256" key="7">
    <source>
        <dbReference type="ARBA" id="ARBA00022529"/>
    </source>
</evidence>
<evidence type="ECO:0000256" key="20">
    <source>
        <dbReference type="ARBA" id="ARBA00047922"/>
    </source>
</evidence>
<dbReference type="GO" id="GO:0005615">
    <property type="term" value="C:extracellular space"/>
    <property type="evidence" value="ECO:0007669"/>
    <property type="project" value="TreeGrafter"/>
</dbReference>
<dbReference type="FunFam" id="1.10.640.10:FF:000003">
    <property type="entry name" value="chorion peroxidase"/>
    <property type="match status" value="1"/>
</dbReference>
<evidence type="ECO:0000256" key="2">
    <source>
        <dbReference type="ARBA" id="ARBA00004613"/>
    </source>
</evidence>
<comment type="catalytic activity">
    <reaction evidence="18">
        <text>2 a phenolic donor + H2O2 = 2 a phenolic radical donor + 2 H2O</text>
        <dbReference type="Rhea" id="RHEA:56136"/>
        <dbReference type="ChEBI" id="CHEBI:15377"/>
        <dbReference type="ChEBI" id="CHEBI:16240"/>
        <dbReference type="ChEBI" id="CHEBI:139520"/>
        <dbReference type="ChEBI" id="CHEBI:139521"/>
        <dbReference type="EC" id="1.11.1.7"/>
    </reaction>
    <physiologicalReaction direction="left-to-right" evidence="18">
        <dbReference type="Rhea" id="RHEA:56137"/>
    </physiologicalReaction>
</comment>
<dbReference type="GO" id="GO:0140825">
    <property type="term" value="F:lactoperoxidase activity"/>
    <property type="evidence" value="ECO:0007669"/>
    <property type="project" value="UniProtKB-EC"/>
</dbReference>
<keyword evidence="14" id="KW-0560">Oxidoreductase</keyword>
<evidence type="ECO:0000313" key="24">
    <source>
        <dbReference type="Proteomes" id="UP001066276"/>
    </source>
</evidence>
<proteinExistence type="predicted"/>
<keyword evidence="9" id="KW-0575">Peroxidase</keyword>
<evidence type="ECO:0000256" key="17">
    <source>
        <dbReference type="ARBA" id="ARBA00023157"/>
    </source>
</evidence>
<dbReference type="GO" id="GO:0020037">
    <property type="term" value="F:heme binding"/>
    <property type="evidence" value="ECO:0007669"/>
    <property type="project" value="InterPro"/>
</dbReference>
<dbReference type="GO" id="GO:0005737">
    <property type="term" value="C:cytoplasm"/>
    <property type="evidence" value="ECO:0007669"/>
    <property type="project" value="UniProtKB-SubCell"/>
</dbReference>
<keyword evidence="13" id="KW-0106">Calcium</keyword>
<evidence type="ECO:0000256" key="22">
    <source>
        <dbReference type="SAM" id="SignalP"/>
    </source>
</evidence>
<reference evidence="23" key="1">
    <citation type="journal article" date="2022" name="bioRxiv">
        <title>Sequencing and chromosome-scale assembly of the giantPleurodeles waltlgenome.</title>
        <authorList>
            <person name="Brown T."/>
            <person name="Elewa A."/>
            <person name="Iarovenko S."/>
            <person name="Subramanian E."/>
            <person name="Araus A.J."/>
            <person name="Petzold A."/>
            <person name="Susuki M."/>
            <person name="Suzuki K.-i.T."/>
            <person name="Hayashi T."/>
            <person name="Toyoda A."/>
            <person name="Oliveira C."/>
            <person name="Osipova E."/>
            <person name="Leigh N.D."/>
            <person name="Simon A."/>
            <person name="Yun M.H."/>
        </authorList>
    </citation>
    <scope>NUCLEOTIDE SEQUENCE</scope>
    <source>
        <strain evidence="23">20211129_DDA</strain>
        <tissue evidence="23">Liver</tissue>
    </source>
</reference>